<dbReference type="AlphaFoldDB" id="A0A1Q2MH62"/>
<dbReference type="STRING" id="1851148.SMSP2_02424"/>
<dbReference type="InterPro" id="IPR014722">
    <property type="entry name" value="Rib_uL2_dom2"/>
</dbReference>
<dbReference type="InterPro" id="IPR057264">
    <property type="entry name" value="Ribosomal_uL24_C"/>
</dbReference>
<dbReference type="Pfam" id="PF17136">
    <property type="entry name" value="ribosomal_L24"/>
    <property type="match status" value="1"/>
</dbReference>
<evidence type="ECO:0000256" key="5">
    <source>
        <dbReference type="HAMAP-Rule" id="MF_01326"/>
    </source>
</evidence>
<dbReference type="InterPro" id="IPR005824">
    <property type="entry name" value="KOW"/>
</dbReference>
<dbReference type="InterPro" id="IPR003256">
    <property type="entry name" value="Ribosomal_uL24"/>
</dbReference>
<dbReference type="CDD" id="cd06089">
    <property type="entry name" value="KOW_RPL26"/>
    <property type="match status" value="1"/>
</dbReference>
<protein>
    <recommendedName>
        <fullName evidence="4 5">Large ribosomal subunit protein uL24</fullName>
    </recommendedName>
</protein>
<dbReference type="KEGG" id="pbas:SMSP2_02424"/>
<comment type="function">
    <text evidence="5">One of the proteins that surrounds the polypeptide exit tunnel on the outside of the subunit.</text>
</comment>
<dbReference type="GO" id="GO:0003735">
    <property type="term" value="F:structural constituent of ribosome"/>
    <property type="evidence" value="ECO:0007669"/>
    <property type="project" value="InterPro"/>
</dbReference>
<dbReference type="Gene3D" id="2.30.30.30">
    <property type="match status" value="1"/>
</dbReference>
<evidence type="ECO:0000256" key="4">
    <source>
        <dbReference type="ARBA" id="ARBA00035206"/>
    </source>
</evidence>
<dbReference type="SMART" id="SM00739">
    <property type="entry name" value="KOW"/>
    <property type="match status" value="1"/>
</dbReference>
<dbReference type="InterPro" id="IPR041988">
    <property type="entry name" value="Ribosomal_uL24_KOW"/>
</dbReference>
<dbReference type="Proteomes" id="UP000188181">
    <property type="component" value="Chromosome"/>
</dbReference>
<evidence type="ECO:0000256" key="6">
    <source>
        <dbReference type="RuleBase" id="RU003477"/>
    </source>
</evidence>
<comment type="similarity">
    <text evidence="1 5 6">Belongs to the universal ribosomal protein uL24 family.</text>
</comment>
<dbReference type="PANTHER" id="PTHR12903">
    <property type="entry name" value="MITOCHONDRIAL RIBOSOMAL PROTEIN L24"/>
    <property type="match status" value="1"/>
</dbReference>
<dbReference type="HAMAP" id="MF_01326_B">
    <property type="entry name" value="Ribosomal_uL24_B"/>
    <property type="match status" value="1"/>
</dbReference>
<keyword evidence="9" id="KW-1185">Reference proteome</keyword>
<evidence type="ECO:0000256" key="1">
    <source>
        <dbReference type="ARBA" id="ARBA00010618"/>
    </source>
</evidence>
<dbReference type="GO" id="GO:0005840">
    <property type="term" value="C:ribosome"/>
    <property type="evidence" value="ECO:0007669"/>
    <property type="project" value="UniProtKB-KW"/>
</dbReference>
<accession>A0A1Q2MH62</accession>
<feature type="domain" description="KOW" evidence="7">
    <location>
        <begin position="4"/>
        <end position="31"/>
    </location>
</feature>
<keyword evidence="5" id="KW-0694">RNA-binding</keyword>
<dbReference type="RefSeq" id="WP_146684277.1">
    <property type="nucleotide sequence ID" value="NZ_CP019646.1"/>
</dbReference>
<evidence type="ECO:0000313" key="9">
    <source>
        <dbReference type="Proteomes" id="UP000188181"/>
    </source>
</evidence>
<sequence>MARHIRKNDTVQVITGDDKGKTGKVIEVLDDGRRCVVAGVNIVTKHVRPSQRYPQGGQIHVEQPLHVSNVLPVNPKTGKGTRVKIKFTDNGEKQRVASDGTVIGTLKKAVKK</sequence>
<proteinExistence type="inferred from homology"/>
<dbReference type="SUPFAM" id="SSF50104">
    <property type="entry name" value="Translation proteins SH3-like domain"/>
    <property type="match status" value="1"/>
</dbReference>
<evidence type="ECO:0000313" key="8">
    <source>
        <dbReference type="EMBL" id="AQQ72045.1"/>
    </source>
</evidence>
<dbReference type="NCBIfam" id="TIGR01079">
    <property type="entry name" value="rplX_bact"/>
    <property type="match status" value="1"/>
</dbReference>
<dbReference type="Pfam" id="PF00467">
    <property type="entry name" value="KOW"/>
    <property type="match status" value="1"/>
</dbReference>
<dbReference type="EMBL" id="CP019646">
    <property type="protein sequence ID" value="AQQ72045.1"/>
    <property type="molecule type" value="Genomic_DNA"/>
</dbReference>
<dbReference type="GO" id="GO:0019843">
    <property type="term" value="F:rRNA binding"/>
    <property type="evidence" value="ECO:0007669"/>
    <property type="project" value="UniProtKB-UniRule"/>
</dbReference>
<keyword evidence="5" id="KW-0699">rRNA-binding</keyword>
<reference evidence="9" key="1">
    <citation type="submission" date="2017-02" db="EMBL/GenBank/DDBJ databases">
        <title>Comparative genomics and description of representatives of a novel lineage of planctomycetes thriving in anoxic sediments.</title>
        <authorList>
            <person name="Spring S."/>
            <person name="Bunk B."/>
            <person name="Sproer C."/>
        </authorList>
    </citation>
    <scope>NUCLEOTIDE SEQUENCE [LARGE SCALE GENOMIC DNA]</scope>
    <source>
        <strain evidence="9">SM-Chi-D1</strain>
    </source>
</reference>
<keyword evidence="2 5" id="KW-0689">Ribosomal protein</keyword>
<name>A0A1Q2MH62_9BACT</name>
<dbReference type="PROSITE" id="PS01108">
    <property type="entry name" value="RIBOSOMAL_L24"/>
    <property type="match status" value="1"/>
</dbReference>
<keyword evidence="3 5" id="KW-0687">Ribonucleoprotein</keyword>
<organism evidence="8 9">
    <name type="scientific">Limihaloglobus sulfuriphilus</name>
    <dbReference type="NCBI Taxonomy" id="1851148"/>
    <lineage>
        <taxon>Bacteria</taxon>
        <taxon>Pseudomonadati</taxon>
        <taxon>Planctomycetota</taxon>
        <taxon>Phycisphaerae</taxon>
        <taxon>Sedimentisphaerales</taxon>
        <taxon>Sedimentisphaeraceae</taxon>
        <taxon>Limihaloglobus</taxon>
    </lineage>
</organism>
<dbReference type="InterPro" id="IPR005825">
    <property type="entry name" value="Ribosomal_uL24_CS"/>
</dbReference>
<evidence type="ECO:0000256" key="3">
    <source>
        <dbReference type="ARBA" id="ARBA00023274"/>
    </source>
</evidence>
<dbReference type="OrthoDB" id="9807419at2"/>
<dbReference type="InterPro" id="IPR008991">
    <property type="entry name" value="Translation_prot_SH3-like_sf"/>
</dbReference>
<comment type="subunit">
    <text evidence="5">Part of the 50S ribosomal subunit.</text>
</comment>
<dbReference type="GO" id="GO:1990904">
    <property type="term" value="C:ribonucleoprotein complex"/>
    <property type="evidence" value="ECO:0007669"/>
    <property type="project" value="UniProtKB-KW"/>
</dbReference>
<dbReference type="GO" id="GO:0006412">
    <property type="term" value="P:translation"/>
    <property type="evidence" value="ECO:0007669"/>
    <property type="project" value="UniProtKB-UniRule"/>
</dbReference>
<comment type="function">
    <text evidence="5">One of two assembly initiator proteins, it binds directly to the 5'-end of the 23S rRNA, where it nucleates assembly of the 50S subunit.</text>
</comment>
<evidence type="ECO:0000259" key="7">
    <source>
        <dbReference type="SMART" id="SM00739"/>
    </source>
</evidence>
<evidence type="ECO:0000256" key="2">
    <source>
        <dbReference type="ARBA" id="ARBA00022980"/>
    </source>
</evidence>
<gene>
    <name evidence="5 8" type="primary">rplX</name>
    <name evidence="8" type="ORF">SMSP2_02424</name>
</gene>